<keyword evidence="1" id="KW-1133">Transmembrane helix</keyword>
<keyword evidence="3" id="KW-1185">Reference proteome</keyword>
<feature type="transmembrane region" description="Helical" evidence="1">
    <location>
        <begin position="182"/>
        <end position="201"/>
    </location>
</feature>
<feature type="transmembrane region" description="Helical" evidence="1">
    <location>
        <begin position="213"/>
        <end position="230"/>
    </location>
</feature>
<evidence type="ECO:0008006" key="4">
    <source>
        <dbReference type="Google" id="ProtNLM"/>
    </source>
</evidence>
<evidence type="ECO:0000313" key="3">
    <source>
        <dbReference type="Proteomes" id="UP001562178"/>
    </source>
</evidence>
<feature type="transmembrane region" description="Helical" evidence="1">
    <location>
        <begin position="580"/>
        <end position="600"/>
    </location>
</feature>
<name>A0ABV4B196_9BURK</name>
<keyword evidence="1" id="KW-0812">Transmembrane</keyword>
<evidence type="ECO:0000256" key="1">
    <source>
        <dbReference type="SAM" id="Phobius"/>
    </source>
</evidence>
<proteinExistence type="predicted"/>
<gene>
    <name evidence="2" type="ORF">AB7A72_09075</name>
</gene>
<feature type="transmembrane region" description="Helical" evidence="1">
    <location>
        <begin position="157"/>
        <end position="176"/>
    </location>
</feature>
<reference evidence="2 3" key="1">
    <citation type="journal article" date="2016" name="Int. J. Syst. Evol. Microbiol.">
        <title>Description of Comamonas sediminis sp. nov., isolated from lagoon sediments.</title>
        <authorList>
            <person name="Subhash Y."/>
            <person name="Bang J.J."/>
            <person name="You T.H."/>
            <person name="Lee S.S."/>
        </authorList>
    </citation>
    <scope>NUCLEOTIDE SEQUENCE [LARGE SCALE GENOMIC DNA]</scope>
    <source>
        <strain evidence="2 3">JCM 31169</strain>
    </source>
</reference>
<feature type="transmembrane region" description="Helical" evidence="1">
    <location>
        <begin position="236"/>
        <end position="251"/>
    </location>
</feature>
<keyword evidence="1" id="KW-0472">Membrane</keyword>
<organism evidence="2 3">
    <name type="scientific">Comamonas sediminis</name>
    <dbReference type="NCBI Taxonomy" id="1783360"/>
    <lineage>
        <taxon>Bacteria</taxon>
        <taxon>Pseudomonadati</taxon>
        <taxon>Pseudomonadota</taxon>
        <taxon>Betaproteobacteria</taxon>
        <taxon>Burkholderiales</taxon>
        <taxon>Comamonadaceae</taxon>
        <taxon>Comamonas</taxon>
    </lineage>
</organism>
<protein>
    <recommendedName>
        <fullName evidence="4">Glycosyltransferase RgtA/B/C/D-like domain-containing protein</fullName>
    </recommendedName>
</protein>
<sequence>MSDDRPVIHRNGLRHFSKSKRWNVLRLPFAQEIAQLKNTIRFMNHRLLPATIFWPCMAVICLLSLWLRMAFPIYGLGWASYDDLLFVRQAAEIGMGNWLGNYSNLTLSKGIGYSLFMLANHATGLPLKFSEHALYLATSLYFSLTVAQLYRSRPAALVCFFLLAFMPTAWVSGAGGRVVREGLYISQSLLLLTLAIRCWVLPEAESVALQLRVRWRALVAMGLVGGWFWITREEGVWLVPSMLLLMAYWLLRQTQWRNQWRATLAFLAVPLLAASLVVLTINTVNYAVYGTFRNNDFRSSDFQAGYGALTRIRHDNWQRYVLFPKDARERAYEMSAAARELKPYFEGAGGQSWRDAGCNQTQTSPCPEILSGWFMWALRDAVAQAGHYNSAYDARAFYRRLSTEIETGCQKRPGECLPMRKTLLPPWHEGYAADTLQASWAVFNTLATLGNGFPRIEASLGDPKQLALFDSVTNGPLAPPADSKGLWGEHTLKSPRDSLRLQWAERLSTWISKFSTFALPLAFVIWLIWSVLSVLQSVRRRTLPPQAWWVASAIAGGIITRVLLLGFLEATSIPSNNMLYLFPLVPFSLVMLPVMLWGVLRWLTPRVRHNAAAA</sequence>
<dbReference type="Proteomes" id="UP001562178">
    <property type="component" value="Unassembled WGS sequence"/>
</dbReference>
<dbReference type="EMBL" id="JBGBDC010000003">
    <property type="protein sequence ID" value="MEY2251155.1"/>
    <property type="molecule type" value="Genomic_DNA"/>
</dbReference>
<feature type="transmembrane region" description="Helical" evidence="1">
    <location>
        <begin position="133"/>
        <end position="150"/>
    </location>
</feature>
<feature type="transmembrane region" description="Helical" evidence="1">
    <location>
        <begin position="517"/>
        <end position="535"/>
    </location>
</feature>
<feature type="transmembrane region" description="Helical" evidence="1">
    <location>
        <begin position="47"/>
        <end position="67"/>
    </location>
</feature>
<feature type="transmembrane region" description="Helical" evidence="1">
    <location>
        <begin position="547"/>
        <end position="568"/>
    </location>
</feature>
<feature type="transmembrane region" description="Helical" evidence="1">
    <location>
        <begin position="263"/>
        <end position="289"/>
    </location>
</feature>
<comment type="caution">
    <text evidence="2">The sequence shown here is derived from an EMBL/GenBank/DDBJ whole genome shotgun (WGS) entry which is preliminary data.</text>
</comment>
<evidence type="ECO:0000313" key="2">
    <source>
        <dbReference type="EMBL" id="MEY2251155.1"/>
    </source>
</evidence>
<accession>A0ABV4B196</accession>